<dbReference type="Proteomes" id="UP000694561">
    <property type="component" value="Unplaced"/>
</dbReference>
<name>A0A8C6B7T4_MONMO</name>
<evidence type="ECO:0000256" key="1">
    <source>
        <dbReference type="SAM" id="Phobius"/>
    </source>
</evidence>
<proteinExistence type="predicted"/>
<keyword evidence="1" id="KW-0472">Membrane</keyword>
<protein>
    <recommendedName>
        <fullName evidence="4">Cytochrome b5 heme-binding domain-containing protein</fullName>
    </recommendedName>
</protein>
<feature type="transmembrane region" description="Helical" evidence="1">
    <location>
        <begin position="85"/>
        <end position="102"/>
    </location>
</feature>
<evidence type="ECO:0000313" key="2">
    <source>
        <dbReference type="Ensembl" id="ENSMMNP00015012377.1"/>
    </source>
</evidence>
<reference evidence="2" key="1">
    <citation type="submission" date="2025-08" db="UniProtKB">
        <authorList>
            <consortium name="Ensembl"/>
        </authorList>
    </citation>
    <scope>IDENTIFICATION</scope>
</reference>
<keyword evidence="3" id="KW-1185">Reference proteome</keyword>
<dbReference type="Ensembl" id="ENSMMNT00015013562.1">
    <property type="protein sequence ID" value="ENSMMNP00015012377.1"/>
    <property type="gene ID" value="ENSMMNG00015009137.1"/>
</dbReference>
<dbReference type="GeneTree" id="ENSGT00940000172154"/>
<reference evidence="2" key="2">
    <citation type="submission" date="2025-09" db="UniProtKB">
        <authorList>
            <consortium name="Ensembl"/>
        </authorList>
    </citation>
    <scope>IDENTIFICATION</scope>
</reference>
<accession>A0A8C6B7T4</accession>
<keyword evidence="1" id="KW-0812">Transmembrane</keyword>
<evidence type="ECO:0008006" key="4">
    <source>
        <dbReference type="Google" id="ProtNLM"/>
    </source>
</evidence>
<sequence>MLRANISYLYTAGRDPETQPQQEHLADPALQGVRFEQIFEMLENCPKLSKIITGELHLDDRSKITKPSETLITTMDSNSSWWTNWVIPAISALVIALMYHFYTLEH</sequence>
<keyword evidence="1" id="KW-1133">Transmembrane helix</keyword>
<organism evidence="2 3">
    <name type="scientific">Monodon monoceros</name>
    <name type="common">Narwhal</name>
    <name type="synonym">Ceratodon monodon</name>
    <dbReference type="NCBI Taxonomy" id="40151"/>
    <lineage>
        <taxon>Eukaryota</taxon>
        <taxon>Metazoa</taxon>
        <taxon>Chordata</taxon>
        <taxon>Craniata</taxon>
        <taxon>Vertebrata</taxon>
        <taxon>Euteleostomi</taxon>
        <taxon>Mammalia</taxon>
        <taxon>Eutheria</taxon>
        <taxon>Laurasiatheria</taxon>
        <taxon>Artiodactyla</taxon>
        <taxon>Whippomorpha</taxon>
        <taxon>Cetacea</taxon>
        <taxon>Odontoceti</taxon>
        <taxon>Monodontidae</taxon>
        <taxon>Monodon</taxon>
    </lineage>
</organism>
<evidence type="ECO:0000313" key="3">
    <source>
        <dbReference type="Proteomes" id="UP000694561"/>
    </source>
</evidence>
<dbReference type="AlphaFoldDB" id="A0A8C6B7T4"/>